<proteinExistence type="predicted"/>
<protein>
    <submittedName>
        <fullName evidence="2">Uncharacterized protein</fullName>
    </submittedName>
</protein>
<dbReference type="EMBL" id="UGYN01000002">
    <property type="protein sequence ID" value="SUI84777.1"/>
    <property type="molecule type" value="Genomic_DNA"/>
</dbReference>
<evidence type="ECO:0000313" key="2">
    <source>
        <dbReference type="EMBL" id="SUI84777.1"/>
    </source>
</evidence>
<name>A0A2X2J845_9GAMM</name>
<keyword evidence="1" id="KW-1133">Transmembrane helix</keyword>
<accession>A0A2X2J845</accession>
<dbReference type="Proteomes" id="UP000255529">
    <property type="component" value="Unassembled WGS sequence"/>
</dbReference>
<reference evidence="2 3" key="1">
    <citation type="submission" date="2018-06" db="EMBL/GenBank/DDBJ databases">
        <authorList>
            <consortium name="Pathogen Informatics"/>
            <person name="Doyle S."/>
        </authorList>
    </citation>
    <scope>NUCLEOTIDE SEQUENCE [LARGE SCALE GENOMIC DNA]</scope>
    <source>
        <strain evidence="2 3">NCTC11544</strain>
    </source>
</reference>
<evidence type="ECO:0000256" key="1">
    <source>
        <dbReference type="SAM" id="Phobius"/>
    </source>
</evidence>
<keyword evidence="1" id="KW-0472">Membrane</keyword>
<sequence length="35" mass="4009">MLNEKLLFSLAILLLGMWLLGLTYEEDVMRILAGK</sequence>
<feature type="transmembrane region" description="Helical" evidence="1">
    <location>
        <begin position="6"/>
        <end position="24"/>
    </location>
</feature>
<organism evidence="2 3">
    <name type="scientific">Serratia quinivorans</name>
    <dbReference type="NCBI Taxonomy" id="137545"/>
    <lineage>
        <taxon>Bacteria</taxon>
        <taxon>Pseudomonadati</taxon>
        <taxon>Pseudomonadota</taxon>
        <taxon>Gammaproteobacteria</taxon>
        <taxon>Enterobacterales</taxon>
        <taxon>Yersiniaceae</taxon>
        <taxon>Serratia</taxon>
    </lineage>
</organism>
<evidence type="ECO:0000313" key="3">
    <source>
        <dbReference type="Proteomes" id="UP000255529"/>
    </source>
</evidence>
<gene>
    <name evidence="2" type="ORF">NCTC11544_04646</name>
</gene>
<dbReference type="AlphaFoldDB" id="A0A2X2J845"/>
<keyword evidence="1" id="KW-0812">Transmembrane</keyword>